<dbReference type="PANTHER" id="PTHR47723">
    <property type="entry name" value="OS05G0353850 PROTEIN"/>
    <property type="match status" value="1"/>
</dbReference>
<dbReference type="AlphaFoldDB" id="A0A6A3BGH6"/>
<dbReference type="PANTHER" id="PTHR47723:SF19">
    <property type="entry name" value="POLYNUCLEOTIDYL TRANSFERASE, RIBONUCLEASE H-LIKE SUPERFAMILY PROTEIN"/>
    <property type="match status" value="1"/>
</dbReference>
<dbReference type="InterPro" id="IPR053151">
    <property type="entry name" value="RNase_H-like"/>
</dbReference>
<organism evidence="2 3">
    <name type="scientific">Hibiscus syriacus</name>
    <name type="common">Rose of Sharon</name>
    <dbReference type="NCBI Taxonomy" id="106335"/>
    <lineage>
        <taxon>Eukaryota</taxon>
        <taxon>Viridiplantae</taxon>
        <taxon>Streptophyta</taxon>
        <taxon>Embryophyta</taxon>
        <taxon>Tracheophyta</taxon>
        <taxon>Spermatophyta</taxon>
        <taxon>Magnoliopsida</taxon>
        <taxon>eudicotyledons</taxon>
        <taxon>Gunneridae</taxon>
        <taxon>Pentapetalae</taxon>
        <taxon>rosids</taxon>
        <taxon>malvids</taxon>
        <taxon>Malvales</taxon>
        <taxon>Malvaceae</taxon>
        <taxon>Malvoideae</taxon>
        <taxon>Hibiscus</taxon>
    </lineage>
</organism>
<dbReference type="InterPro" id="IPR002156">
    <property type="entry name" value="RNaseH_domain"/>
</dbReference>
<evidence type="ECO:0000313" key="2">
    <source>
        <dbReference type="EMBL" id="KAE8714971.1"/>
    </source>
</evidence>
<proteinExistence type="predicted"/>
<comment type="caution">
    <text evidence="2">The sequence shown here is derived from an EMBL/GenBank/DDBJ whole genome shotgun (WGS) entry which is preliminary data.</text>
</comment>
<reference evidence="2" key="1">
    <citation type="submission" date="2019-09" db="EMBL/GenBank/DDBJ databases">
        <title>Draft genome information of white flower Hibiscus syriacus.</title>
        <authorList>
            <person name="Kim Y.-M."/>
        </authorList>
    </citation>
    <scope>NUCLEOTIDE SEQUENCE [LARGE SCALE GENOMIC DNA]</scope>
    <source>
        <strain evidence="2">YM2019G1</strain>
    </source>
</reference>
<dbReference type="Proteomes" id="UP000436088">
    <property type="component" value="Unassembled WGS sequence"/>
</dbReference>
<dbReference type="Pfam" id="PF13456">
    <property type="entry name" value="RVT_3"/>
    <property type="match status" value="1"/>
</dbReference>
<keyword evidence="3" id="KW-1185">Reference proteome</keyword>
<evidence type="ECO:0000259" key="1">
    <source>
        <dbReference type="Pfam" id="PF13456"/>
    </source>
</evidence>
<gene>
    <name evidence="2" type="ORF">F3Y22_tig00110187pilonHSYRG00345</name>
</gene>
<dbReference type="SUPFAM" id="SSF53098">
    <property type="entry name" value="Ribonuclease H-like"/>
    <property type="match status" value="1"/>
</dbReference>
<dbReference type="InterPro" id="IPR036397">
    <property type="entry name" value="RNaseH_sf"/>
</dbReference>
<accession>A0A6A3BGH6</accession>
<dbReference type="CDD" id="cd06222">
    <property type="entry name" value="RNase_H_like"/>
    <property type="match status" value="1"/>
</dbReference>
<name>A0A6A3BGH6_HIBSY</name>
<evidence type="ECO:0000313" key="3">
    <source>
        <dbReference type="Proteomes" id="UP000436088"/>
    </source>
</evidence>
<dbReference type="InterPro" id="IPR012337">
    <property type="entry name" value="RNaseH-like_sf"/>
</dbReference>
<dbReference type="GO" id="GO:0003676">
    <property type="term" value="F:nucleic acid binding"/>
    <property type="evidence" value="ECO:0007669"/>
    <property type="project" value="InterPro"/>
</dbReference>
<sequence>MRDSIALSGLDIASSLSLRSIVHPNAAPCVTMLVIGYVASLVRSSALQTEFWTIHDGLCLAWQLGFKFVQVQSDCLHAISAIKDPAASSSSHPLVVAISRLHQRHWNLDFIWIHREANSPVDALAKKAPPTVFDMLQLTSVLAYIQPLLRRDVEGPPYCKIRHV</sequence>
<dbReference type="GO" id="GO:0004523">
    <property type="term" value="F:RNA-DNA hybrid ribonuclease activity"/>
    <property type="evidence" value="ECO:0007669"/>
    <property type="project" value="InterPro"/>
</dbReference>
<dbReference type="Gene3D" id="3.30.420.10">
    <property type="entry name" value="Ribonuclease H-like superfamily/Ribonuclease H"/>
    <property type="match status" value="1"/>
</dbReference>
<dbReference type="EMBL" id="VEPZ02000867">
    <property type="protein sequence ID" value="KAE8714971.1"/>
    <property type="molecule type" value="Genomic_DNA"/>
</dbReference>
<protein>
    <recommendedName>
        <fullName evidence="1">RNase H type-1 domain-containing protein</fullName>
    </recommendedName>
</protein>
<feature type="domain" description="RNase H type-1" evidence="1">
    <location>
        <begin position="43"/>
        <end position="128"/>
    </location>
</feature>
<dbReference type="InterPro" id="IPR044730">
    <property type="entry name" value="RNase_H-like_dom_plant"/>
</dbReference>